<comment type="caution">
    <text evidence="2">The sequence shown here is derived from an EMBL/GenBank/DDBJ whole genome shotgun (WGS) entry which is preliminary data.</text>
</comment>
<reference evidence="2" key="1">
    <citation type="journal article" date="2021" name="IMA Fungus">
        <title>Genomic characterization of three marine fungi, including Emericellopsis atlantica sp. nov. with signatures of a generalist lifestyle and marine biomass degradation.</title>
        <authorList>
            <person name="Hagestad O.C."/>
            <person name="Hou L."/>
            <person name="Andersen J.H."/>
            <person name="Hansen E.H."/>
            <person name="Altermark B."/>
            <person name="Li C."/>
            <person name="Kuhnert E."/>
            <person name="Cox R.J."/>
            <person name="Crous P.W."/>
            <person name="Spatafora J.W."/>
            <person name="Lail K."/>
            <person name="Amirebrahimi M."/>
            <person name="Lipzen A."/>
            <person name="Pangilinan J."/>
            <person name="Andreopoulos W."/>
            <person name="Hayes R.D."/>
            <person name="Ng V."/>
            <person name="Grigoriev I.V."/>
            <person name="Jackson S.A."/>
            <person name="Sutton T.D.S."/>
            <person name="Dobson A.D.W."/>
            <person name="Rama T."/>
        </authorList>
    </citation>
    <scope>NUCLEOTIDE SEQUENCE</scope>
    <source>
        <strain evidence="2">TS7</strain>
    </source>
</reference>
<dbReference type="RefSeq" id="XP_046113365.1">
    <property type="nucleotide sequence ID" value="XM_046264406.1"/>
</dbReference>
<evidence type="ECO:0000313" key="3">
    <source>
        <dbReference type="Proteomes" id="UP000887229"/>
    </source>
</evidence>
<evidence type="ECO:0000313" key="2">
    <source>
        <dbReference type="EMBL" id="KAG9249441.1"/>
    </source>
</evidence>
<organism evidence="2 3">
    <name type="scientific">Emericellopsis atlantica</name>
    <dbReference type="NCBI Taxonomy" id="2614577"/>
    <lineage>
        <taxon>Eukaryota</taxon>
        <taxon>Fungi</taxon>
        <taxon>Dikarya</taxon>
        <taxon>Ascomycota</taxon>
        <taxon>Pezizomycotina</taxon>
        <taxon>Sordariomycetes</taxon>
        <taxon>Hypocreomycetidae</taxon>
        <taxon>Hypocreales</taxon>
        <taxon>Bionectriaceae</taxon>
        <taxon>Emericellopsis</taxon>
    </lineage>
</organism>
<evidence type="ECO:0000256" key="1">
    <source>
        <dbReference type="SAM" id="MobiDB-lite"/>
    </source>
</evidence>
<dbReference type="AlphaFoldDB" id="A0A9P7ZCX7"/>
<name>A0A9P7ZCX7_9HYPO</name>
<dbReference type="GeneID" id="70295309"/>
<feature type="region of interest" description="Disordered" evidence="1">
    <location>
        <begin position="299"/>
        <end position="324"/>
    </location>
</feature>
<gene>
    <name evidence="2" type="ORF">F5Z01DRAFT_669182</name>
</gene>
<keyword evidence="3" id="KW-1185">Reference proteome</keyword>
<dbReference type="OrthoDB" id="4800057at2759"/>
<accession>A0A9P7ZCX7</accession>
<sequence length="324" mass="36920">MVLQLPEQHRQHATPQHRQLLPAAQAPLSMRHSLPSTGDFRPANGGFTPANRPVTSRPQSPLAVMPVMSAPNSPTAPENPSEPLVEINQENLVLRHDGTVYTSPACMVGVPRDKIHPGDQYWEHHWTDVRPEVVKEKECWEQKHQKALKRWAEKKGSESYYYTTKKWVRRGDKIIEFLDDPKQISPYQLLAKKFMNASGGCITSYKTLSCLCETLSELANYDLDIEPLDWMRHRLYEIHLQAPGGSFDLCKILNDFYHDPKLTDLRFKHGHKKRGATFWSKPGRSLRRVASAQLRKRQAAPAALEGPHEDDKGSFTQSRFVVSA</sequence>
<feature type="compositionally biased region" description="Polar residues" evidence="1">
    <location>
        <begin position="314"/>
        <end position="324"/>
    </location>
</feature>
<dbReference type="EMBL" id="MU251309">
    <property type="protein sequence ID" value="KAG9249441.1"/>
    <property type="molecule type" value="Genomic_DNA"/>
</dbReference>
<protein>
    <submittedName>
        <fullName evidence="2">Uncharacterized protein</fullName>
    </submittedName>
</protein>
<proteinExistence type="predicted"/>
<feature type="region of interest" description="Disordered" evidence="1">
    <location>
        <begin position="30"/>
        <end position="59"/>
    </location>
</feature>
<dbReference type="Proteomes" id="UP000887229">
    <property type="component" value="Unassembled WGS sequence"/>
</dbReference>